<feature type="transmembrane region" description="Helical" evidence="8">
    <location>
        <begin position="590"/>
        <end position="610"/>
    </location>
</feature>
<keyword evidence="2" id="KW-0813">Transport</keyword>
<feature type="transmembrane region" description="Helical" evidence="8">
    <location>
        <begin position="682"/>
        <end position="701"/>
    </location>
</feature>
<dbReference type="Gene3D" id="1.20.1740.10">
    <property type="entry name" value="Amino acid/polyamine transporter I"/>
    <property type="match status" value="1"/>
</dbReference>
<evidence type="ECO:0000259" key="10">
    <source>
        <dbReference type="Pfam" id="PF00324"/>
    </source>
</evidence>
<name>A0AAJ0DHM9_9PEZI</name>
<keyword evidence="5" id="KW-0560">Oxidoreductase</keyword>
<evidence type="ECO:0000259" key="9">
    <source>
        <dbReference type="Pfam" id="PF00248"/>
    </source>
</evidence>
<proteinExistence type="predicted"/>
<dbReference type="PROSITE" id="PS00062">
    <property type="entry name" value="ALDOKETO_REDUCTASE_2"/>
    <property type="match status" value="1"/>
</dbReference>
<dbReference type="InterPro" id="IPR004841">
    <property type="entry name" value="AA-permease/SLC12A_dom"/>
</dbReference>
<evidence type="ECO:0000256" key="4">
    <source>
        <dbReference type="ARBA" id="ARBA00022989"/>
    </source>
</evidence>
<comment type="subcellular location">
    <subcellularLocation>
        <location evidence="1">Membrane</location>
        <topology evidence="1">Multi-pass membrane protein</topology>
    </subcellularLocation>
</comment>
<evidence type="ECO:0008006" key="13">
    <source>
        <dbReference type="Google" id="ProtNLM"/>
    </source>
</evidence>
<dbReference type="PANTHER" id="PTHR43341:SF18">
    <property type="entry name" value="AMINO ACID PERMEASE_ SLC12A DOMAIN-CONTAINING PROTEIN"/>
    <property type="match status" value="1"/>
</dbReference>
<feature type="region of interest" description="Disordered" evidence="7">
    <location>
        <begin position="402"/>
        <end position="437"/>
    </location>
</feature>
<feature type="transmembrane region" description="Helical" evidence="8">
    <location>
        <begin position="451"/>
        <end position="470"/>
    </location>
</feature>
<dbReference type="GO" id="GO:0015171">
    <property type="term" value="F:amino acid transmembrane transporter activity"/>
    <property type="evidence" value="ECO:0007669"/>
    <property type="project" value="TreeGrafter"/>
</dbReference>
<accession>A0AAJ0DHM9</accession>
<dbReference type="InterPro" id="IPR018170">
    <property type="entry name" value="Aldo/ket_reductase_CS"/>
</dbReference>
<dbReference type="InterPro" id="IPR023210">
    <property type="entry name" value="NADP_OxRdtase_dom"/>
</dbReference>
<dbReference type="EMBL" id="JAWDJX010000013">
    <property type="protein sequence ID" value="KAK3054067.1"/>
    <property type="molecule type" value="Genomic_DNA"/>
</dbReference>
<feature type="transmembrane region" description="Helical" evidence="8">
    <location>
        <begin position="888"/>
        <end position="906"/>
    </location>
</feature>
<keyword evidence="6 8" id="KW-0472">Membrane</keyword>
<dbReference type="Proteomes" id="UP001271007">
    <property type="component" value="Unassembled WGS sequence"/>
</dbReference>
<feature type="domain" description="NADP-dependent oxidoreductase" evidence="9">
    <location>
        <begin position="49"/>
        <end position="346"/>
    </location>
</feature>
<evidence type="ECO:0000313" key="12">
    <source>
        <dbReference type="Proteomes" id="UP001271007"/>
    </source>
</evidence>
<keyword evidence="3 8" id="KW-0812">Transmembrane</keyword>
<organism evidence="11 12">
    <name type="scientific">Extremus antarcticus</name>
    <dbReference type="NCBI Taxonomy" id="702011"/>
    <lineage>
        <taxon>Eukaryota</taxon>
        <taxon>Fungi</taxon>
        <taxon>Dikarya</taxon>
        <taxon>Ascomycota</taxon>
        <taxon>Pezizomycotina</taxon>
        <taxon>Dothideomycetes</taxon>
        <taxon>Dothideomycetidae</taxon>
        <taxon>Mycosphaerellales</taxon>
        <taxon>Extremaceae</taxon>
        <taxon>Extremus</taxon>
    </lineage>
</organism>
<keyword evidence="4 8" id="KW-1133">Transmembrane helix</keyword>
<dbReference type="CDD" id="cd19075">
    <property type="entry name" value="AKR_AKR7A1-5"/>
    <property type="match status" value="1"/>
</dbReference>
<dbReference type="InterPro" id="IPR050524">
    <property type="entry name" value="APC_YAT"/>
</dbReference>
<dbReference type="Gene3D" id="3.20.20.100">
    <property type="entry name" value="NADP-dependent oxidoreductase domain"/>
    <property type="match status" value="1"/>
</dbReference>
<dbReference type="PANTHER" id="PTHR43341">
    <property type="entry name" value="AMINO ACID PERMEASE"/>
    <property type="match status" value="1"/>
</dbReference>
<comment type="caution">
    <text evidence="11">The sequence shown here is derived from an EMBL/GenBank/DDBJ whole genome shotgun (WGS) entry which is preliminary data.</text>
</comment>
<feature type="transmembrane region" description="Helical" evidence="8">
    <location>
        <begin position="806"/>
        <end position="827"/>
    </location>
</feature>
<dbReference type="FunFam" id="1.20.1740.10:FF:000001">
    <property type="entry name" value="Amino acid permease"/>
    <property type="match status" value="1"/>
</dbReference>
<evidence type="ECO:0000256" key="8">
    <source>
        <dbReference type="SAM" id="Phobius"/>
    </source>
</evidence>
<feature type="transmembrane region" description="Helical" evidence="8">
    <location>
        <begin position="482"/>
        <end position="506"/>
    </location>
</feature>
<evidence type="ECO:0000256" key="1">
    <source>
        <dbReference type="ARBA" id="ARBA00004141"/>
    </source>
</evidence>
<reference evidence="11" key="1">
    <citation type="submission" date="2023-04" db="EMBL/GenBank/DDBJ databases">
        <title>Black Yeasts Isolated from many extreme environments.</title>
        <authorList>
            <person name="Coleine C."/>
            <person name="Stajich J.E."/>
            <person name="Selbmann L."/>
        </authorList>
    </citation>
    <scope>NUCLEOTIDE SEQUENCE</scope>
    <source>
        <strain evidence="11">CCFEE 5312</strain>
    </source>
</reference>
<dbReference type="Pfam" id="PF00248">
    <property type="entry name" value="Aldo_ket_red"/>
    <property type="match status" value="1"/>
</dbReference>
<feature type="domain" description="Amino acid permease/ SLC12A" evidence="10">
    <location>
        <begin position="451"/>
        <end position="914"/>
    </location>
</feature>
<dbReference type="GO" id="GO:0016491">
    <property type="term" value="F:oxidoreductase activity"/>
    <property type="evidence" value="ECO:0007669"/>
    <property type="project" value="UniProtKB-KW"/>
</dbReference>
<dbReference type="GO" id="GO:0016020">
    <property type="term" value="C:membrane"/>
    <property type="evidence" value="ECO:0007669"/>
    <property type="project" value="UniProtKB-SubCell"/>
</dbReference>
<evidence type="ECO:0000256" key="2">
    <source>
        <dbReference type="ARBA" id="ARBA00022448"/>
    </source>
</evidence>
<evidence type="ECO:0000256" key="3">
    <source>
        <dbReference type="ARBA" id="ARBA00022692"/>
    </source>
</evidence>
<dbReference type="Pfam" id="PF00324">
    <property type="entry name" value="AA_permease"/>
    <property type="match status" value="1"/>
</dbReference>
<dbReference type="InterPro" id="IPR036812">
    <property type="entry name" value="NAD(P)_OxRdtase_dom_sf"/>
</dbReference>
<evidence type="ECO:0000256" key="5">
    <source>
        <dbReference type="ARBA" id="ARBA00023002"/>
    </source>
</evidence>
<feature type="compositionally biased region" description="Basic and acidic residues" evidence="7">
    <location>
        <begin position="427"/>
        <end position="437"/>
    </location>
</feature>
<evidence type="ECO:0000256" key="6">
    <source>
        <dbReference type="ARBA" id="ARBA00023136"/>
    </source>
</evidence>
<gene>
    <name evidence="11" type="ORF">LTR09_004845</name>
</gene>
<feature type="transmembrane region" description="Helical" evidence="8">
    <location>
        <begin position="721"/>
        <end position="745"/>
    </location>
</feature>
<keyword evidence="12" id="KW-1185">Reference proteome</keyword>
<evidence type="ECO:0000256" key="7">
    <source>
        <dbReference type="SAM" id="MobiDB-lite"/>
    </source>
</evidence>
<dbReference type="PRINTS" id="PR00069">
    <property type="entry name" value="ALDKETRDTASE"/>
</dbReference>
<feature type="transmembrane region" description="Helical" evidence="8">
    <location>
        <begin position="561"/>
        <end position="583"/>
    </location>
</feature>
<feature type="transmembrane region" description="Helical" evidence="8">
    <location>
        <begin position="855"/>
        <end position="876"/>
    </location>
</feature>
<evidence type="ECO:0000313" key="11">
    <source>
        <dbReference type="EMBL" id="KAK3054067.1"/>
    </source>
</evidence>
<protein>
    <recommendedName>
        <fullName evidence="13">Amino acid permease/ SLC12A domain-containing protein</fullName>
    </recommendedName>
</protein>
<feature type="transmembrane region" description="Helical" evidence="8">
    <location>
        <begin position="780"/>
        <end position="800"/>
    </location>
</feature>
<sequence>MGSTDKSAVKVVFGAMTFGRAGWITSRMWFFSYIVTDDYSGGQQSRVHDLKTAGDILDIVTKYGHNEIDTARAYGEGTSETMLGDLDWQKRGLIVETKLHVTRGREVPEGWDADICHTPEKLREYLMKSLKELKTDKLEMYYLHQPDRSTPYEVTLKAVNDLYKEGYFKRLGISNYQAWEVAQMCELCRANGWKQPEVYQGVYNALHRSVEQELFACLRHYGIAFYAYNPLAGGYLTDRYHREDKDKEIESGARFDPNRWQGKMYRARYWRDEYFDALDLLRPVAKKHGLTEAECAIRWMNHHSMLKREHGDASIIGASSTKHLEENLVDFEKGPLPEDLVEALDKGWEGCKGISISKGKRATYNLKKIVDRPGQADGNEARNSTISSLFILSQYMYGTMKGSDEQGNAGKHTNISVEPEWSPSPARRHENTDLLTTNEDRDLTRGLHQRHISLIAIAGSIGTGLFLGLGSSIQTAGPAGALLAYATIGLIVCAVQFALGEVTALLPVTGSFVRHAEFLVDPAMGFAVGWNIVYGNWLSIPAEISAICVLFQFWLPDLTPAVWIIITILLTFVVGMALVRIYGEVEFWFALLKIVFIIFLIILGLVINLGGVPGVPRKGFQYWHKPGAFVEYIGTGDWGHFLGYWAVMSAAVFSFAGTESLAMAAAETRNPRQAIPAACKRVFWRVLVFYVLAVLVVGMLVPSTDKRLNSWSGTATQSPFVIAAGDAGLTAIPSVVNAIVITSAWSSSNQALLSGTRVLYSLALKGQAPKVFLRTTSWGIPYVCVIVQTLFMFLAFMSLSSGALTVFWWFVDLTACGVLISWISILINHQRLIMAMKAQNIPLSSLPWHNNWTRYSTPAALCLSVIILLTGGYQVFTKGNWSTSSFVSSYLDIPLVLLAFGLWKVFNKTKIVKLLDIPLREALDDYLEHPEEKDPASKGWRKIFGFLWD</sequence>
<dbReference type="InterPro" id="IPR020471">
    <property type="entry name" value="AKR"/>
</dbReference>
<feature type="transmembrane region" description="Helical" evidence="8">
    <location>
        <begin position="527"/>
        <end position="555"/>
    </location>
</feature>
<dbReference type="AlphaFoldDB" id="A0AAJ0DHM9"/>
<dbReference type="SUPFAM" id="SSF51430">
    <property type="entry name" value="NAD(P)-linked oxidoreductase"/>
    <property type="match status" value="1"/>
</dbReference>
<feature type="transmembrane region" description="Helical" evidence="8">
    <location>
        <begin position="642"/>
        <end position="662"/>
    </location>
</feature>